<dbReference type="EMBL" id="JANBQB010000127">
    <property type="protein sequence ID" value="KAJ1981384.1"/>
    <property type="molecule type" value="Genomic_DNA"/>
</dbReference>
<gene>
    <name evidence="2" type="ORF">H4R34_002092</name>
</gene>
<feature type="compositionally biased region" description="Polar residues" evidence="1">
    <location>
        <begin position="88"/>
        <end position="99"/>
    </location>
</feature>
<accession>A0A9W8EAA6</accession>
<feature type="compositionally biased region" description="Low complexity" evidence="1">
    <location>
        <begin position="104"/>
        <end position="117"/>
    </location>
</feature>
<protein>
    <submittedName>
        <fullName evidence="2">Uncharacterized protein</fullName>
    </submittedName>
</protein>
<keyword evidence="3" id="KW-1185">Reference proteome</keyword>
<dbReference type="OrthoDB" id="3231855at2759"/>
<dbReference type="PANTHER" id="PTHR47417:SF1">
    <property type="entry name" value="SMR DOMAIN-CONTAINING PROTEIN YPL199C"/>
    <property type="match status" value="1"/>
</dbReference>
<organism evidence="2 3">
    <name type="scientific">Dimargaris verticillata</name>
    <dbReference type="NCBI Taxonomy" id="2761393"/>
    <lineage>
        <taxon>Eukaryota</taxon>
        <taxon>Fungi</taxon>
        <taxon>Fungi incertae sedis</taxon>
        <taxon>Zoopagomycota</taxon>
        <taxon>Kickxellomycotina</taxon>
        <taxon>Dimargaritomycetes</taxon>
        <taxon>Dimargaritales</taxon>
        <taxon>Dimargaritaceae</taxon>
        <taxon>Dimargaris</taxon>
    </lineage>
</organism>
<dbReference type="AlphaFoldDB" id="A0A9W8EAA6"/>
<evidence type="ECO:0000313" key="2">
    <source>
        <dbReference type="EMBL" id="KAJ1981384.1"/>
    </source>
</evidence>
<dbReference type="Proteomes" id="UP001151582">
    <property type="component" value="Unassembled WGS sequence"/>
</dbReference>
<feature type="region of interest" description="Disordered" evidence="1">
    <location>
        <begin position="58"/>
        <end position="128"/>
    </location>
</feature>
<evidence type="ECO:0000313" key="3">
    <source>
        <dbReference type="Proteomes" id="UP001151582"/>
    </source>
</evidence>
<reference evidence="2" key="1">
    <citation type="submission" date="2022-07" db="EMBL/GenBank/DDBJ databases">
        <title>Phylogenomic reconstructions and comparative analyses of Kickxellomycotina fungi.</title>
        <authorList>
            <person name="Reynolds N.K."/>
            <person name="Stajich J.E."/>
            <person name="Barry K."/>
            <person name="Grigoriev I.V."/>
            <person name="Crous P."/>
            <person name="Smith M.E."/>
        </authorList>
    </citation>
    <scope>NUCLEOTIDE SEQUENCE</scope>
    <source>
        <strain evidence="2">RSA 567</strain>
    </source>
</reference>
<name>A0A9W8EAA6_9FUNG</name>
<evidence type="ECO:0000256" key="1">
    <source>
        <dbReference type="SAM" id="MobiDB-lite"/>
    </source>
</evidence>
<dbReference type="PANTHER" id="PTHR47417">
    <property type="entry name" value="SMR DOMAIN-CONTAINING PROTEIN YPL199C"/>
    <property type="match status" value="1"/>
</dbReference>
<comment type="caution">
    <text evidence="2">The sequence shown here is derived from an EMBL/GenBank/DDBJ whole genome shotgun (WGS) entry which is preliminary data.</text>
</comment>
<dbReference type="InterPro" id="IPR053020">
    <property type="entry name" value="Smr_domain_protein"/>
</dbReference>
<proteinExistence type="predicted"/>
<sequence>MPFRWRSFSPTPCEFKGRALRYQAEYEERLITEKAQQLAFTRRSALYATPAPYAGDGDELISPGLGDGASSPRHPHAHHWLPPLSLRPQASFSSSQTMTHHPESVPSPTLTPPLVSSQAGSGKSYRRARRWSRALKRITGANKWSIVKWARSKRTRAPTTTACNANGLAPTNSLCTIVGPSPKLSGCSVTEPRLPNLSASPTLNAMALPVPLVPSARHLVKQVEQHQRRSDELHRQAAHHIFAARNQGYDHETIDLAGLRAPEAAFHLVKRLDACRKRGAESLVILIPRLAASSSSSSSSSSAASSSLPVFWHPPFCAIVLI</sequence>